<feature type="compositionally biased region" description="Polar residues" evidence="5">
    <location>
        <begin position="1"/>
        <end position="10"/>
    </location>
</feature>
<dbReference type="OrthoDB" id="2019504at2759"/>
<comment type="subcellular location">
    <subcellularLocation>
        <location evidence="1">Nucleus</location>
    </subcellularLocation>
</comment>
<dbReference type="EMBL" id="KZ819323">
    <property type="protein sequence ID" value="PWN22351.1"/>
    <property type="molecule type" value="Genomic_DNA"/>
</dbReference>
<name>A0A316UD66_9BASI</name>
<dbReference type="GO" id="GO:0006364">
    <property type="term" value="P:rRNA processing"/>
    <property type="evidence" value="ECO:0007669"/>
    <property type="project" value="UniProtKB-KW"/>
</dbReference>
<feature type="region of interest" description="Disordered" evidence="5">
    <location>
        <begin position="1"/>
        <end position="32"/>
    </location>
</feature>
<dbReference type="STRING" id="1684307.A0A316UD66"/>
<dbReference type="RefSeq" id="XP_025349511.1">
    <property type="nucleotide sequence ID" value="XM_025494837.1"/>
</dbReference>
<evidence type="ECO:0000256" key="2">
    <source>
        <dbReference type="ARBA" id="ARBA00006374"/>
    </source>
</evidence>
<dbReference type="PANTHER" id="PTHR13026:SF0">
    <property type="entry name" value="RIBOSOMAL RNA PROCESSING 1B"/>
    <property type="match status" value="1"/>
</dbReference>
<dbReference type="Proteomes" id="UP000245942">
    <property type="component" value="Unassembled WGS sequence"/>
</dbReference>
<dbReference type="AlphaFoldDB" id="A0A316UD66"/>
<dbReference type="GeneID" id="37016571"/>
<dbReference type="GO" id="GO:0030688">
    <property type="term" value="C:preribosome, small subunit precursor"/>
    <property type="evidence" value="ECO:0007669"/>
    <property type="project" value="InterPro"/>
</dbReference>
<dbReference type="PANTHER" id="PTHR13026">
    <property type="entry name" value="NNP-1 PROTEIN NOVEL NUCLEAR PROTEIN 1 NOP52"/>
    <property type="match status" value="1"/>
</dbReference>
<keyword evidence="7" id="KW-1185">Reference proteome</keyword>
<evidence type="ECO:0000256" key="4">
    <source>
        <dbReference type="ARBA" id="ARBA00023242"/>
    </source>
</evidence>
<gene>
    <name evidence="6" type="ORF">BCV69DRAFT_311161</name>
</gene>
<proteinExistence type="inferred from homology"/>
<reference evidence="6 7" key="1">
    <citation type="journal article" date="2018" name="Mol. Biol. Evol.">
        <title>Broad Genomic Sampling Reveals a Smut Pathogenic Ancestry of the Fungal Clade Ustilaginomycotina.</title>
        <authorList>
            <person name="Kijpornyongpan T."/>
            <person name="Mondo S.J."/>
            <person name="Barry K."/>
            <person name="Sandor L."/>
            <person name="Lee J."/>
            <person name="Lipzen A."/>
            <person name="Pangilinan J."/>
            <person name="LaButti K."/>
            <person name="Hainaut M."/>
            <person name="Henrissat B."/>
            <person name="Grigoriev I.V."/>
            <person name="Spatafora J.W."/>
            <person name="Aime M.C."/>
        </authorList>
    </citation>
    <scope>NUCLEOTIDE SEQUENCE [LARGE SCALE GENOMIC DNA]</scope>
    <source>
        <strain evidence="6 7">MCA 4718</strain>
    </source>
</reference>
<comment type="similarity">
    <text evidence="2">Belongs to the RRP1 family.</text>
</comment>
<evidence type="ECO:0000313" key="6">
    <source>
        <dbReference type="EMBL" id="PWN22351.1"/>
    </source>
</evidence>
<evidence type="ECO:0000256" key="1">
    <source>
        <dbReference type="ARBA" id="ARBA00004123"/>
    </source>
</evidence>
<accession>A0A316UD66</accession>
<dbReference type="InterPro" id="IPR010301">
    <property type="entry name" value="RRP1"/>
</dbReference>
<dbReference type="Pfam" id="PF05997">
    <property type="entry name" value="Nop52"/>
    <property type="match status" value="1"/>
</dbReference>
<feature type="region of interest" description="Disordered" evidence="5">
    <location>
        <begin position="288"/>
        <end position="307"/>
    </location>
</feature>
<keyword evidence="3" id="KW-0698">rRNA processing</keyword>
<evidence type="ECO:0000256" key="3">
    <source>
        <dbReference type="ARBA" id="ARBA00022552"/>
    </source>
</evidence>
<organism evidence="6 7">
    <name type="scientific">Pseudomicrostroma glucosiphilum</name>
    <dbReference type="NCBI Taxonomy" id="1684307"/>
    <lineage>
        <taxon>Eukaryota</taxon>
        <taxon>Fungi</taxon>
        <taxon>Dikarya</taxon>
        <taxon>Basidiomycota</taxon>
        <taxon>Ustilaginomycotina</taxon>
        <taxon>Exobasidiomycetes</taxon>
        <taxon>Microstromatales</taxon>
        <taxon>Microstromatales incertae sedis</taxon>
        <taxon>Pseudomicrostroma</taxon>
    </lineage>
</organism>
<dbReference type="GO" id="GO:0005634">
    <property type="term" value="C:nucleus"/>
    <property type="evidence" value="ECO:0007669"/>
    <property type="project" value="UniProtKB-SubCell"/>
</dbReference>
<protein>
    <submittedName>
        <fullName evidence="6">Nop52-domain-containing protein</fullName>
    </submittedName>
</protein>
<evidence type="ECO:0000313" key="7">
    <source>
        <dbReference type="Proteomes" id="UP000245942"/>
    </source>
</evidence>
<evidence type="ECO:0000256" key="5">
    <source>
        <dbReference type="SAM" id="MobiDB-lite"/>
    </source>
</evidence>
<keyword evidence="4" id="KW-0539">Nucleus</keyword>
<sequence>MASTKAQSTKAAGKRAANGTQPEPEAAIPMGKLLASTEKKTRDSAIKSLSLFLAKSGEEPIPPLEMAKLWKGIFYCFWMSDKPLVQQALAQELSDLLLSIPGSSKVPAAVEGVHSEDAEGMSARAKGGLALLEGFWTAMGREWSGLDKWRIDKFYLLLRRFVNAAFRLLASEDWNEAAVARFAALTVKTGGPLCANDVQVPAGLTYHMTDVYLDELEKALVWAESQADSSSTSSEAARAPILNLLKPMLDTASTCHSSTVFDKVQSNVLEPLWEDCLAADAQSAERAAKRRRKNGRMVQPTEAEAEQDEGDVVYPAILRSSGMTPLKLRQSIFKDLFESASREEAVPSRRRKIYALWQQEKERRENAGEDDEEEED</sequence>